<organism evidence="1 2">
    <name type="scientific">Ramazzottius varieornatus</name>
    <name type="common">Water bear</name>
    <name type="synonym">Tardigrade</name>
    <dbReference type="NCBI Taxonomy" id="947166"/>
    <lineage>
        <taxon>Eukaryota</taxon>
        <taxon>Metazoa</taxon>
        <taxon>Ecdysozoa</taxon>
        <taxon>Tardigrada</taxon>
        <taxon>Eutardigrada</taxon>
        <taxon>Parachela</taxon>
        <taxon>Hypsibioidea</taxon>
        <taxon>Ramazzottiidae</taxon>
        <taxon>Ramazzottius</taxon>
    </lineage>
</organism>
<gene>
    <name evidence="1" type="primary">RvY_03110-1</name>
    <name evidence="1" type="synonym">RvY_03110.1</name>
    <name evidence="1" type="ORF">RvY_03110</name>
</gene>
<dbReference type="EMBL" id="BDGG01000001">
    <property type="protein sequence ID" value="GAU90732.1"/>
    <property type="molecule type" value="Genomic_DNA"/>
</dbReference>
<reference evidence="1 2" key="1">
    <citation type="journal article" date="2016" name="Nat. Commun.">
        <title>Extremotolerant tardigrade genome and improved radiotolerance of human cultured cells by tardigrade-unique protein.</title>
        <authorList>
            <person name="Hashimoto T."/>
            <person name="Horikawa D.D."/>
            <person name="Saito Y."/>
            <person name="Kuwahara H."/>
            <person name="Kozuka-Hata H."/>
            <person name="Shin-I T."/>
            <person name="Minakuchi Y."/>
            <person name="Ohishi K."/>
            <person name="Motoyama A."/>
            <person name="Aizu T."/>
            <person name="Enomoto A."/>
            <person name="Kondo K."/>
            <person name="Tanaka S."/>
            <person name="Hara Y."/>
            <person name="Koshikawa S."/>
            <person name="Sagara H."/>
            <person name="Miura T."/>
            <person name="Yokobori S."/>
            <person name="Miyagawa K."/>
            <person name="Suzuki Y."/>
            <person name="Kubo T."/>
            <person name="Oyama M."/>
            <person name="Kohara Y."/>
            <person name="Fujiyama A."/>
            <person name="Arakawa K."/>
            <person name="Katayama T."/>
            <person name="Toyoda A."/>
            <person name="Kunieda T."/>
        </authorList>
    </citation>
    <scope>NUCLEOTIDE SEQUENCE [LARGE SCALE GENOMIC DNA]</scope>
    <source>
        <strain evidence="1 2">YOKOZUNA-1</strain>
    </source>
</reference>
<accession>A0A1D1USN9</accession>
<keyword evidence="2" id="KW-1185">Reference proteome</keyword>
<evidence type="ECO:0000313" key="2">
    <source>
        <dbReference type="Proteomes" id="UP000186922"/>
    </source>
</evidence>
<comment type="caution">
    <text evidence="1">The sequence shown here is derived from an EMBL/GenBank/DDBJ whole genome shotgun (WGS) entry which is preliminary data.</text>
</comment>
<dbReference type="AlphaFoldDB" id="A0A1D1USN9"/>
<protein>
    <submittedName>
        <fullName evidence="1">Uncharacterized protein</fullName>
    </submittedName>
</protein>
<dbReference type="Proteomes" id="UP000186922">
    <property type="component" value="Unassembled WGS sequence"/>
</dbReference>
<sequence>MNSLTDASYRDVASRSFTPALTHFRLGMARLVVYLNGRELHAVRLLNGVTVRDIASRFVTSGTTS</sequence>
<name>A0A1D1USN9_RAMVA</name>
<proteinExistence type="predicted"/>
<evidence type="ECO:0000313" key="1">
    <source>
        <dbReference type="EMBL" id="GAU90732.1"/>
    </source>
</evidence>